<proteinExistence type="predicted"/>
<keyword evidence="1" id="KW-0812">Transmembrane</keyword>
<dbReference type="AlphaFoldDB" id="B1ZUC7"/>
<feature type="transmembrane region" description="Helical" evidence="1">
    <location>
        <begin position="6"/>
        <end position="30"/>
    </location>
</feature>
<accession>B1ZUC7</accession>
<dbReference type="Proteomes" id="UP000007013">
    <property type="component" value="Chromosome"/>
</dbReference>
<keyword evidence="3" id="KW-1185">Reference proteome</keyword>
<reference evidence="2 3" key="1">
    <citation type="journal article" date="2011" name="J. Bacteriol.">
        <title>Genome sequence of the verrucomicrobium Opitutus terrae PB90-1, an abundant inhabitant of rice paddy soil ecosystems.</title>
        <authorList>
            <person name="van Passel M.W."/>
            <person name="Kant R."/>
            <person name="Palva A."/>
            <person name="Copeland A."/>
            <person name="Lucas S."/>
            <person name="Lapidus A."/>
            <person name="Glavina del Rio T."/>
            <person name="Pitluck S."/>
            <person name="Goltsman E."/>
            <person name="Clum A."/>
            <person name="Sun H."/>
            <person name="Schmutz J."/>
            <person name="Larimer F.W."/>
            <person name="Land M.L."/>
            <person name="Hauser L."/>
            <person name="Kyrpides N."/>
            <person name="Mikhailova N."/>
            <person name="Richardson P.P."/>
            <person name="Janssen P.H."/>
            <person name="de Vos W.M."/>
            <person name="Smidt H."/>
        </authorList>
    </citation>
    <scope>NUCLEOTIDE SEQUENCE [LARGE SCALE GENOMIC DNA]</scope>
    <source>
        <strain evidence="3">DSM 11246 / JCM 15787 / PB90-1</strain>
    </source>
</reference>
<dbReference type="STRING" id="452637.Oter_3412"/>
<evidence type="ECO:0000313" key="2">
    <source>
        <dbReference type="EMBL" id="ACB76689.1"/>
    </source>
</evidence>
<dbReference type="EMBL" id="CP001032">
    <property type="protein sequence ID" value="ACB76689.1"/>
    <property type="molecule type" value="Genomic_DNA"/>
</dbReference>
<gene>
    <name evidence="2" type="ordered locus">Oter_3412</name>
</gene>
<organism evidence="2 3">
    <name type="scientific">Opitutus terrae (strain DSM 11246 / JCM 15787 / PB90-1)</name>
    <dbReference type="NCBI Taxonomy" id="452637"/>
    <lineage>
        <taxon>Bacteria</taxon>
        <taxon>Pseudomonadati</taxon>
        <taxon>Verrucomicrobiota</taxon>
        <taxon>Opitutia</taxon>
        <taxon>Opitutales</taxon>
        <taxon>Opitutaceae</taxon>
        <taxon>Opitutus</taxon>
    </lineage>
</organism>
<sequence length="111" mass="12737">METVSFTQIGVFIGCLIVLVALAAAVKSLFHREPPLHREYITRDEVEKIEKRLTDDLTKQAGSRKDIHKDIDQLRVGQGRLEVKTEELGKQLTNLDDKMDRVLLRLPRIES</sequence>
<keyword evidence="1" id="KW-0472">Membrane</keyword>
<keyword evidence="1" id="KW-1133">Transmembrane helix</keyword>
<evidence type="ECO:0000313" key="3">
    <source>
        <dbReference type="Proteomes" id="UP000007013"/>
    </source>
</evidence>
<dbReference type="RefSeq" id="WP_012376218.1">
    <property type="nucleotide sequence ID" value="NC_010571.1"/>
</dbReference>
<protein>
    <submittedName>
        <fullName evidence="2">Uncharacterized protein</fullName>
    </submittedName>
</protein>
<dbReference type="KEGG" id="ote:Oter_3412"/>
<dbReference type="HOGENOM" id="CLU_2155790_0_0_0"/>
<evidence type="ECO:0000256" key="1">
    <source>
        <dbReference type="SAM" id="Phobius"/>
    </source>
</evidence>
<name>B1ZUC7_OPITP</name>